<dbReference type="InterPro" id="IPR006978">
    <property type="entry name" value="Nre_N"/>
</dbReference>
<dbReference type="EMBL" id="AUZZ01001401">
    <property type="protein sequence ID" value="EQD64458.1"/>
    <property type="molecule type" value="Genomic_DNA"/>
</dbReference>
<proteinExistence type="predicted"/>
<evidence type="ECO:0000259" key="1">
    <source>
        <dbReference type="Pfam" id="PF04894"/>
    </source>
</evidence>
<dbReference type="AlphaFoldDB" id="T1B7K8"/>
<reference evidence="2" key="1">
    <citation type="submission" date="2013-08" db="EMBL/GenBank/DDBJ databases">
        <authorList>
            <person name="Mendez C."/>
            <person name="Richter M."/>
            <person name="Ferrer M."/>
            <person name="Sanchez J."/>
        </authorList>
    </citation>
    <scope>NUCLEOTIDE SEQUENCE</scope>
</reference>
<reference evidence="2" key="2">
    <citation type="journal article" date="2014" name="ISME J.">
        <title>Microbial stratification in low pH oxic and suboxic macroscopic growths along an acid mine drainage.</title>
        <authorList>
            <person name="Mendez-Garcia C."/>
            <person name="Mesa V."/>
            <person name="Sprenger R.R."/>
            <person name="Richter M."/>
            <person name="Diez M.S."/>
            <person name="Solano J."/>
            <person name="Bargiela R."/>
            <person name="Golyshina O.V."/>
            <person name="Manteca A."/>
            <person name="Ramos J.L."/>
            <person name="Gallego J.R."/>
            <person name="Llorente I."/>
            <person name="Martins Dos Santos V.A."/>
            <person name="Jensen O.N."/>
            <person name="Pelaez A.I."/>
            <person name="Sanchez J."/>
            <person name="Ferrer M."/>
        </authorList>
    </citation>
    <scope>NUCLEOTIDE SEQUENCE</scope>
</reference>
<dbReference type="Pfam" id="PF04894">
    <property type="entry name" value="Nre_N"/>
    <property type="match status" value="1"/>
</dbReference>
<evidence type="ECO:0000313" key="2">
    <source>
        <dbReference type="EMBL" id="EQD64458.1"/>
    </source>
</evidence>
<sequence length="43" mass="5297">GRAYRLTALDNRWLILFLPGSWRYESIETWYPKPSGTRARRRW</sequence>
<feature type="domain" description="Archaeal Nre N-terminal" evidence="1">
    <location>
        <begin position="3"/>
        <end position="33"/>
    </location>
</feature>
<organism evidence="2">
    <name type="scientific">mine drainage metagenome</name>
    <dbReference type="NCBI Taxonomy" id="410659"/>
    <lineage>
        <taxon>unclassified sequences</taxon>
        <taxon>metagenomes</taxon>
        <taxon>ecological metagenomes</taxon>
    </lineage>
</organism>
<protein>
    <recommendedName>
        <fullName evidence="1">Archaeal Nre N-terminal domain-containing protein</fullName>
    </recommendedName>
</protein>
<feature type="non-terminal residue" evidence="2">
    <location>
        <position position="1"/>
    </location>
</feature>
<accession>T1B7K8</accession>
<comment type="caution">
    <text evidence="2">The sequence shown here is derived from an EMBL/GenBank/DDBJ whole genome shotgun (WGS) entry which is preliminary data.</text>
</comment>
<gene>
    <name evidence="2" type="ORF">B2A_01987</name>
</gene>
<name>T1B7K8_9ZZZZ</name>